<keyword evidence="6" id="KW-1185">Reference proteome</keyword>
<dbReference type="InterPro" id="IPR000719">
    <property type="entry name" value="Prot_kinase_dom"/>
</dbReference>
<organism evidence="5 6">
    <name type="scientific">Lysobacter soli</name>
    <dbReference type="NCBI Taxonomy" id="453783"/>
    <lineage>
        <taxon>Bacteria</taxon>
        <taxon>Pseudomonadati</taxon>
        <taxon>Pseudomonadota</taxon>
        <taxon>Gammaproteobacteria</taxon>
        <taxon>Lysobacterales</taxon>
        <taxon>Lysobacteraceae</taxon>
        <taxon>Lysobacter</taxon>
    </lineage>
</organism>
<comment type="caution">
    <text evidence="5">The sequence shown here is derived from an EMBL/GenBank/DDBJ whole genome shotgun (WGS) entry which is preliminary data.</text>
</comment>
<dbReference type="PANTHER" id="PTHR10566">
    <property type="entry name" value="CHAPERONE-ACTIVITY OF BC1 COMPLEX CABC1 -RELATED"/>
    <property type="match status" value="1"/>
</dbReference>
<dbReference type="InterPro" id="IPR004147">
    <property type="entry name" value="ABC1_dom"/>
</dbReference>
<accession>A0A3D8VG41</accession>
<evidence type="ECO:0000313" key="5">
    <source>
        <dbReference type="EMBL" id="RDY68382.1"/>
    </source>
</evidence>
<dbReference type="EMBL" id="QTJR01000003">
    <property type="protein sequence ID" value="RDY68382.1"/>
    <property type="molecule type" value="Genomic_DNA"/>
</dbReference>
<name>A0A3D8VG41_9GAMM</name>
<evidence type="ECO:0000313" key="6">
    <source>
        <dbReference type="Proteomes" id="UP000256829"/>
    </source>
</evidence>
<comment type="similarity">
    <text evidence="1">Belongs to the protein kinase superfamily. ADCK protein kinase family.</text>
</comment>
<dbReference type="SUPFAM" id="SSF56112">
    <property type="entry name" value="Protein kinase-like (PK-like)"/>
    <property type="match status" value="1"/>
</dbReference>
<evidence type="ECO:0000256" key="1">
    <source>
        <dbReference type="ARBA" id="ARBA00009670"/>
    </source>
</evidence>
<dbReference type="Proteomes" id="UP000256829">
    <property type="component" value="Unassembled WGS sequence"/>
</dbReference>
<dbReference type="Pfam" id="PF03109">
    <property type="entry name" value="ABC1"/>
    <property type="match status" value="1"/>
</dbReference>
<dbReference type="GO" id="GO:0004672">
    <property type="term" value="F:protein kinase activity"/>
    <property type="evidence" value="ECO:0007669"/>
    <property type="project" value="InterPro"/>
</dbReference>
<dbReference type="AlphaFoldDB" id="A0A3D8VG41"/>
<feature type="region of interest" description="Disordered" evidence="2">
    <location>
        <begin position="1"/>
        <end position="24"/>
    </location>
</feature>
<reference evidence="5 6" key="1">
    <citation type="submission" date="2018-08" db="EMBL/GenBank/DDBJ databases">
        <title>Lysobacter soli KCTC 22011, whole genome shotgun sequence.</title>
        <authorList>
            <person name="Zhang X."/>
            <person name="Feng G."/>
            <person name="Zhu H."/>
        </authorList>
    </citation>
    <scope>NUCLEOTIDE SEQUENCE [LARGE SCALE GENOMIC DNA]</scope>
    <source>
        <strain evidence="5 6">KCTC 22011</strain>
    </source>
</reference>
<keyword evidence="5" id="KW-0808">Transferase</keyword>
<gene>
    <name evidence="5" type="ORF">DX912_05840</name>
</gene>
<dbReference type="RefSeq" id="WP_115841807.1">
    <property type="nucleotide sequence ID" value="NZ_CP183976.1"/>
</dbReference>
<evidence type="ECO:0000256" key="2">
    <source>
        <dbReference type="SAM" id="MobiDB-lite"/>
    </source>
</evidence>
<keyword evidence="3" id="KW-0472">Membrane</keyword>
<feature type="transmembrane region" description="Helical" evidence="3">
    <location>
        <begin position="544"/>
        <end position="566"/>
    </location>
</feature>
<proteinExistence type="inferred from homology"/>
<evidence type="ECO:0000256" key="3">
    <source>
        <dbReference type="SAM" id="Phobius"/>
    </source>
</evidence>
<dbReference type="InterPro" id="IPR050154">
    <property type="entry name" value="UbiB_kinase"/>
</dbReference>
<dbReference type="Gene3D" id="1.10.510.10">
    <property type="entry name" value="Transferase(Phosphotransferase) domain 1"/>
    <property type="match status" value="1"/>
</dbReference>
<feature type="domain" description="Protein kinase" evidence="4">
    <location>
        <begin position="139"/>
        <end position="440"/>
    </location>
</feature>
<dbReference type="CDD" id="cd05121">
    <property type="entry name" value="ABC1_ADCK3-like"/>
    <property type="match status" value="1"/>
</dbReference>
<dbReference type="SMART" id="SM00220">
    <property type="entry name" value="S_TKc"/>
    <property type="match status" value="1"/>
</dbReference>
<dbReference type="PROSITE" id="PS50011">
    <property type="entry name" value="PROTEIN_KINASE_DOM"/>
    <property type="match status" value="1"/>
</dbReference>
<feature type="transmembrane region" description="Helical" evidence="3">
    <location>
        <begin position="510"/>
        <end position="532"/>
    </location>
</feature>
<keyword evidence="3" id="KW-0812">Transmembrane</keyword>
<dbReference type="InterPro" id="IPR011009">
    <property type="entry name" value="Kinase-like_dom_sf"/>
</dbReference>
<protein>
    <submittedName>
        <fullName evidence="5">AarF/ABC1/UbiB kinase family protein</fullName>
    </submittedName>
</protein>
<keyword evidence="3" id="KW-1133">Transmembrane helix</keyword>
<sequence length="581" mass="63916">MRDALPAPSLSPIPRPVRADALSTQSTGLARTGRILRFLMRYRGTGVFTGLDLRSSAQIAGEVDVSDQRPEQFVKDLEALGPTFIKLGQALSTRTDLVPPPYLAALTRMQSQVTPVEFDAIRTQVECALERPIEEVFAWFDPAPLGSASLAQVHRARLLDGRPVAVKVQRPGVAEEVKQDLSVLDSIATGVDHTTGLGQRVRFSDWVHEFRKALVGELDYTLEAANLERFSEHLAAYPDLLIPRPVWPLTRTRVLVMDLVNGDPLDANVLSRMRPDSLERLCESLLRGYLDQMFVHGEIHADPHPGNLLLTDDGRLAVIDLGMVVHVPPRQRTRLLKLMFSAVEGRGDDAADEVIALGTRLETFDEERYLRESGQLIARYAAHAGLKDHSEGRLMLDLTRIGAMCGLRTPPELSLLGRTLLHLEGVCRLLAPQLNVQKVIESHMPSMITAQIKRSLSMPALAVEAIDLQALVQDAPRKLSSALSLLAENRLQVRITGLQESRLMENLQKIANRIAAGVVVAALILASAMLLRGSGPGTANRYEWLALVLFLVATALGLALVVSALLRDRKAKPREERGPRT</sequence>
<dbReference type="PANTHER" id="PTHR10566:SF113">
    <property type="entry name" value="PROTEIN ACTIVITY OF BC1 COMPLEX KINASE 7, CHLOROPLASTIC"/>
    <property type="match status" value="1"/>
</dbReference>
<evidence type="ECO:0000259" key="4">
    <source>
        <dbReference type="PROSITE" id="PS50011"/>
    </source>
</evidence>
<dbReference type="GO" id="GO:0005524">
    <property type="term" value="F:ATP binding"/>
    <property type="evidence" value="ECO:0007669"/>
    <property type="project" value="InterPro"/>
</dbReference>
<keyword evidence="5" id="KW-0418">Kinase</keyword>